<gene>
    <name evidence="14" type="primary">PDC6</name>
    <name evidence="14" type="ORF">DEBR0S2_10044G</name>
</gene>
<keyword evidence="7" id="KW-0456">Lyase</keyword>
<dbReference type="InterPro" id="IPR012110">
    <property type="entry name" value="PDC/IPDC-like"/>
</dbReference>
<comment type="cofactor">
    <cofactor evidence="1">
        <name>thiamine diphosphate</name>
        <dbReference type="ChEBI" id="CHEBI:58937"/>
    </cofactor>
</comment>
<evidence type="ECO:0000256" key="2">
    <source>
        <dbReference type="ARBA" id="ARBA00007812"/>
    </source>
</evidence>
<dbReference type="Pfam" id="PF02776">
    <property type="entry name" value="TPP_enzyme_N"/>
    <property type="match status" value="1"/>
</dbReference>
<feature type="binding site" evidence="8">
    <location>
        <position position="115"/>
    </location>
    <ligand>
        <name>pyruvate</name>
        <dbReference type="ChEBI" id="CHEBI:15361"/>
        <label>1</label>
        <note>substrate; ligand shared between two neighboring subunits</note>
    </ligand>
</feature>
<dbReference type="EMBL" id="CABFWN010000002">
    <property type="protein sequence ID" value="VUG17546.1"/>
    <property type="molecule type" value="Genomic_DNA"/>
</dbReference>
<feature type="domain" description="Thiamine pyrophosphate enzyme central" evidence="11">
    <location>
        <begin position="201"/>
        <end position="337"/>
    </location>
</feature>
<dbReference type="SUPFAM" id="SSF52518">
    <property type="entry name" value="Thiamin diphosphate-binding fold (THDP-binding)"/>
    <property type="match status" value="2"/>
</dbReference>
<keyword evidence="3 9" id="KW-0479">Metal-binding</keyword>
<dbReference type="InterPro" id="IPR029035">
    <property type="entry name" value="DHS-like_NAD/FAD-binding_dom"/>
</dbReference>
<keyword evidence="4" id="KW-0210">Decarboxylase</keyword>
<protein>
    <submittedName>
        <fullName evidence="14">DEBR0S2_10044g1_1</fullName>
    </submittedName>
</protein>
<dbReference type="PIRSF" id="PIRSF036565">
    <property type="entry name" value="Pyruvt_ip_decrb"/>
    <property type="match status" value="1"/>
</dbReference>
<dbReference type="InterPro" id="IPR047214">
    <property type="entry name" value="TPP_PDC_IPDC"/>
</dbReference>
<dbReference type="Pfam" id="PF00205">
    <property type="entry name" value="TPP_enzyme_M"/>
    <property type="match status" value="1"/>
</dbReference>
<dbReference type="GO" id="GO:0000949">
    <property type="term" value="P:aromatic amino acid family catabolic process to alcohol via Ehrlich pathway"/>
    <property type="evidence" value="ECO:0007669"/>
    <property type="project" value="TreeGrafter"/>
</dbReference>
<evidence type="ECO:0000256" key="7">
    <source>
        <dbReference type="ARBA" id="ARBA00023239"/>
    </source>
</evidence>
<reference evidence="14 15" key="1">
    <citation type="submission" date="2019-07" db="EMBL/GenBank/DDBJ databases">
        <authorList>
            <person name="Friedrich A."/>
            <person name="Schacherer J."/>
        </authorList>
    </citation>
    <scope>NUCLEOTIDE SEQUENCE [LARGE SCALE GENOMIC DNA]</scope>
</reference>
<dbReference type="CDD" id="cd07038">
    <property type="entry name" value="TPP_PYR_PDC_IPDC_like"/>
    <property type="match status" value="1"/>
</dbReference>
<comment type="similarity">
    <text evidence="2 10">Belongs to the TPP enzyme family.</text>
</comment>
<dbReference type="Gene3D" id="3.40.50.1220">
    <property type="entry name" value="TPP-binding domain"/>
    <property type="match status" value="1"/>
</dbReference>
<dbReference type="Pfam" id="PF02775">
    <property type="entry name" value="TPP_enzyme_C"/>
    <property type="match status" value="1"/>
</dbReference>
<feature type="binding site" evidence="8">
    <location>
        <position position="157"/>
    </location>
    <ligand>
        <name>pyruvate</name>
        <dbReference type="ChEBI" id="CHEBI:15361"/>
        <label>2</label>
        <note>allosteric activator</note>
    </ligand>
</feature>
<evidence type="ECO:0000259" key="11">
    <source>
        <dbReference type="Pfam" id="PF00205"/>
    </source>
</evidence>
<feature type="domain" description="Thiamine pyrophosphate enzyme TPP-binding" evidence="12">
    <location>
        <begin position="405"/>
        <end position="482"/>
    </location>
</feature>
<proteinExistence type="inferred from homology"/>
<dbReference type="Proteomes" id="UP000478008">
    <property type="component" value="Unassembled WGS sequence"/>
</dbReference>
<dbReference type="FunFam" id="3.40.50.970:FF:000024">
    <property type="entry name" value="Pyruvate decarboxylase isozyme"/>
    <property type="match status" value="1"/>
</dbReference>
<dbReference type="GO" id="GO:0005634">
    <property type="term" value="C:nucleus"/>
    <property type="evidence" value="ECO:0007669"/>
    <property type="project" value="TreeGrafter"/>
</dbReference>
<name>A0A7D9GYY3_DEKBR</name>
<organism evidence="14 15">
    <name type="scientific">Dekkera bruxellensis</name>
    <name type="common">Brettanomyces custersii</name>
    <dbReference type="NCBI Taxonomy" id="5007"/>
    <lineage>
        <taxon>Eukaryota</taxon>
        <taxon>Fungi</taxon>
        <taxon>Dikarya</taxon>
        <taxon>Ascomycota</taxon>
        <taxon>Saccharomycotina</taxon>
        <taxon>Pichiomycetes</taxon>
        <taxon>Pichiales</taxon>
        <taxon>Pichiaceae</taxon>
        <taxon>Brettanomyces</taxon>
    </lineage>
</organism>
<dbReference type="GO" id="GO:0030976">
    <property type="term" value="F:thiamine pyrophosphate binding"/>
    <property type="evidence" value="ECO:0007669"/>
    <property type="project" value="InterPro"/>
</dbReference>
<dbReference type="InterPro" id="IPR047213">
    <property type="entry name" value="TPP_PYR_PDC_IPDC-like"/>
</dbReference>
<evidence type="ECO:0000313" key="15">
    <source>
        <dbReference type="Proteomes" id="UP000478008"/>
    </source>
</evidence>
<evidence type="ECO:0000256" key="9">
    <source>
        <dbReference type="PIRSR" id="PIRSR036565-2"/>
    </source>
</evidence>
<dbReference type="InterPro" id="IPR029061">
    <property type="entry name" value="THDP-binding"/>
</dbReference>
<evidence type="ECO:0000256" key="3">
    <source>
        <dbReference type="ARBA" id="ARBA00022723"/>
    </source>
</evidence>
<evidence type="ECO:0000256" key="6">
    <source>
        <dbReference type="ARBA" id="ARBA00023052"/>
    </source>
</evidence>
<keyword evidence="6 10" id="KW-0786">Thiamine pyrophosphate</keyword>
<evidence type="ECO:0000256" key="4">
    <source>
        <dbReference type="ARBA" id="ARBA00022793"/>
    </source>
</evidence>
<keyword evidence="15" id="KW-1185">Reference proteome</keyword>
<evidence type="ECO:0000313" key="14">
    <source>
        <dbReference type="EMBL" id="VUG17546.1"/>
    </source>
</evidence>
<evidence type="ECO:0000256" key="5">
    <source>
        <dbReference type="ARBA" id="ARBA00022842"/>
    </source>
</evidence>
<dbReference type="SUPFAM" id="SSF52467">
    <property type="entry name" value="DHS-like NAD/FAD-binding domain"/>
    <property type="match status" value="1"/>
</dbReference>
<dbReference type="Gene3D" id="3.40.50.970">
    <property type="match status" value="2"/>
</dbReference>
<feature type="binding site" evidence="8">
    <location>
        <position position="28"/>
    </location>
    <ligand>
        <name>pyruvate</name>
        <dbReference type="ChEBI" id="CHEBI:15361"/>
        <label>1</label>
        <note>substrate; ligand shared between two neighboring subunits</note>
    </ligand>
</feature>
<feature type="binding site" evidence="9">
    <location>
        <position position="473"/>
    </location>
    <ligand>
        <name>Mg(2+)</name>
        <dbReference type="ChEBI" id="CHEBI:18420"/>
    </ligand>
</feature>
<dbReference type="PANTHER" id="PTHR43452">
    <property type="entry name" value="PYRUVATE DECARBOXYLASE"/>
    <property type="match status" value="1"/>
</dbReference>
<evidence type="ECO:0000259" key="13">
    <source>
        <dbReference type="Pfam" id="PF02776"/>
    </source>
</evidence>
<dbReference type="AlphaFoldDB" id="A0A7D9GYY3"/>
<dbReference type="GO" id="GO:0004737">
    <property type="term" value="F:pyruvate decarboxylase activity"/>
    <property type="evidence" value="ECO:0007669"/>
    <property type="project" value="TreeGrafter"/>
</dbReference>
<comment type="cofactor">
    <cofactor evidence="9">
        <name>Mg(2+)</name>
        <dbReference type="ChEBI" id="CHEBI:18420"/>
    </cofactor>
    <text evidence="9">Binds 1 Mg(2+) per subunit.</text>
</comment>
<dbReference type="InterPro" id="IPR012001">
    <property type="entry name" value="Thiamin_PyroP_enz_TPP-bd_dom"/>
</dbReference>
<dbReference type="FunFam" id="3.40.50.970:FF:000019">
    <property type="entry name" value="Pyruvate decarboxylase isozyme"/>
    <property type="match status" value="1"/>
</dbReference>
<dbReference type="CDD" id="cd02005">
    <property type="entry name" value="TPP_PDC_IPDC"/>
    <property type="match status" value="1"/>
</dbReference>
<evidence type="ECO:0000256" key="8">
    <source>
        <dbReference type="PIRSR" id="PIRSR036565-1"/>
    </source>
</evidence>
<feature type="domain" description="Thiamine pyrophosphate enzyme N-terminal TPP-binding" evidence="13">
    <location>
        <begin position="6"/>
        <end position="114"/>
    </location>
</feature>
<accession>A0A7D9GYY3</accession>
<dbReference type="GO" id="GO:0005829">
    <property type="term" value="C:cytosol"/>
    <property type="evidence" value="ECO:0007669"/>
    <property type="project" value="TreeGrafter"/>
</dbReference>
<feature type="binding site" evidence="9">
    <location>
        <position position="475"/>
    </location>
    <ligand>
        <name>Mg(2+)</name>
        <dbReference type="ChEBI" id="CHEBI:18420"/>
    </ligand>
</feature>
<dbReference type="InterPro" id="IPR011766">
    <property type="entry name" value="TPP_enzyme_TPP-bd"/>
</dbReference>
<sequence>MATISLATYIFTRLKQIGVDTVFGVPGDFNLAFLDHIDEVPNLRWAGNANELNAAYAADGYSRIKGFAAICTTFGVGELSATNGIAGAYAEHVGLIHIVGSPTISAEHNKLLLHHTMADGKFDIFNKISRHITLKTAALDDITTAPAIIDDLIRTGYIYKRPVYVEVPSNLGEEQVPAARLNTPIDLSLPPNDPAAEKEFVQEVIDKITKATKPCILVDACAVRHDVKNFVADLVNATKYPVYVTPMGKSAFDEDNERFCGVYVGALSKPDVKESLENSDLILSIGGLLSDYNTGAFTYQYHTTNVVEFHSDYCKVKSAVYQGIQMQAALAKIIKALSGVNLNYVPTPVPASVSEYKQVQKVTSGKITQEFLWRKLSYFLKADDVIVSETGTSSFGILQCHYPAGVTAISQVLWGSIGYALPSSVGAAFAADEISKDKRVILFTGEGSLQLTVQAISDAFRRHLHPYFFVLNNKGYTIEKLIHGLHAEYNNIQTWDHQKLCGVFHDKDDYENYKVSTVQELNKLWSDPEFNKPTKLRLIEIMLDEFDAPKNLIGQAKLSETINSGN</sequence>
<evidence type="ECO:0000256" key="10">
    <source>
        <dbReference type="RuleBase" id="RU362132"/>
    </source>
</evidence>
<dbReference type="InterPro" id="IPR012000">
    <property type="entry name" value="Thiamin_PyroP_enz_cen_dom"/>
</dbReference>
<dbReference type="GO" id="GO:0000287">
    <property type="term" value="F:magnesium ion binding"/>
    <property type="evidence" value="ECO:0007669"/>
    <property type="project" value="InterPro"/>
</dbReference>
<evidence type="ECO:0000256" key="1">
    <source>
        <dbReference type="ARBA" id="ARBA00001964"/>
    </source>
</evidence>
<dbReference type="PANTHER" id="PTHR43452:SF30">
    <property type="entry name" value="PYRUVATE DECARBOXYLASE ISOZYME 1-RELATED"/>
    <property type="match status" value="1"/>
</dbReference>
<evidence type="ECO:0000259" key="12">
    <source>
        <dbReference type="Pfam" id="PF02775"/>
    </source>
</evidence>
<feature type="binding site" evidence="8">
    <location>
        <position position="479"/>
    </location>
    <ligand>
        <name>pyruvate</name>
        <dbReference type="ChEBI" id="CHEBI:15361"/>
        <label>1</label>
        <note>substrate; ligand shared between two neighboring subunits</note>
    </ligand>
</feature>
<keyword evidence="5 9" id="KW-0460">Magnesium</keyword>